<dbReference type="OrthoDB" id="3191568at2759"/>
<evidence type="ECO:0000313" key="2">
    <source>
        <dbReference type="EMBL" id="TRM60324.1"/>
    </source>
</evidence>
<keyword evidence="3" id="KW-1185">Reference proteome</keyword>
<reference evidence="2 3" key="1">
    <citation type="journal article" date="2019" name="New Phytol.">
        <title>Comparative genomics reveals unique wood-decay strategies and fruiting body development in the Schizophyllaceae.</title>
        <authorList>
            <person name="Almasi E."/>
            <person name="Sahu N."/>
            <person name="Krizsan K."/>
            <person name="Balint B."/>
            <person name="Kovacs G.M."/>
            <person name="Kiss B."/>
            <person name="Cseklye J."/>
            <person name="Drula E."/>
            <person name="Henrissat B."/>
            <person name="Nagy I."/>
            <person name="Chovatia M."/>
            <person name="Adam C."/>
            <person name="LaButti K."/>
            <person name="Lipzen A."/>
            <person name="Riley R."/>
            <person name="Grigoriev I.V."/>
            <person name="Nagy L.G."/>
        </authorList>
    </citation>
    <scope>NUCLEOTIDE SEQUENCE [LARGE SCALE GENOMIC DNA]</scope>
    <source>
        <strain evidence="2 3">NL-1724</strain>
    </source>
</reference>
<organism evidence="2 3">
    <name type="scientific">Schizophyllum amplum</name>
    <dbReference type="NCBI Taxonomy" id="97359"/>
    <lineage>
        <taxon>Eukaryota</taxon>
        <taxon>Fungi</taxon>
        <taxon>Dikarya</taxon>
        <taxon>Basidiomycota</taxon>
        <taxon>Agaricomycotina</taxon>
        <taxon>Agaricomycetes</taxon>
        <taxon>Agaricomycetidae</taxon>
        <taxon>Agaricales</taxon>
        <taxon>Schizophyllaceae</taxon>
        <taxon>Schizophyllum</taxon>
    </lineage>
</organism>
<evidence type="ECO:0000256" key="1">
    <source>
        <dbReference type="SAM" id="MobiDB-lite"/>
    </source>
</evidence>
<dbReference type="Proteomes" id="UP000320762">
    <property type="component" value="Unassembled WGS sequence"/>
</dbReference>
<protein>
    <submittedName>
        <fullName evidence="2">Uncharacterized protein</fullName>
    </submittedName>
</protein>
<name>A0A550C698_9AGAR</name>
<comment type="caution">
    <text evidence="2">The sequence shown here is derived from an EMBL/GenBank/DDBJ whole genome shotgun (WGS) entry which is preliminary data.</text>
</comment>
<dbReference type="STRING" id="97359.A0A550C698"/>
<gene>
    <name evidence="2" type="ORF">BD626DRAFT_571744</name>
</gene>
<feature type="region of interest" description="Disordered" evidence="1">
    <location>
        <begin position="1"/>
        <end position="27"/>
    </location>
</feature>
<evidence type="ECO:0000313" key="3">
    <source>
        <dbReference type="Proteomes" id="UP000320762"/>
    </source>
</evidence>
<dbReference type="EMBL" id="VDMD01000022">
    <property type="protein sequence ID" value="TRM60324.1"/>
    <property type="molecule type" value="Genomic_DNA"/>
</dbReference>
<proteinExistence type="predicted"/>
<dbReference type="AlphaFoldDB" id="A0A550C698"/>
<accession>A0A550C698</accession>
<sequence length="202" mass="22193">MNPFAQGGWYNPGNPNSVNEGRWSPHSPAQPSMFGALPFAQAGSPQEFHSFTFSLRPSILSSTVTGPRDKMYIAVVTDNPKPGFTLLHLAEGKAFGVIQWAQRTIIEVRDIVRKQFASDFLKLSDDGTSRIMEARGKTYAWVPKSDFICLYTYGSTTPELMARVSKGQGIVTLEMSTRALQIGLLEVATMATVLMLSGRSLK</sequence>